<sequence>MLLAGSIIVSRAESPASSNFCSFQPVNNIYLKKYTDWYNFAATLQIMTKSEQTKAFIIETTAPLFNKKGYAGTSMSDITNATQLTKGCIYGIFANKDAVALAAFDHNLNKLNSIFQREMEKCKTAKEKLMVYGKVYANFPDYPFPSGGCPILNTATESDDTHPELRKRVRAALNAWKKNLTILVEEGIQAGEFSKRTRPEQVALTIIAIIEGGMMISGILNKPDYRTSIMHSITAFINNLE</sequence>
<dbReference type="InterPro" id="IPR011075">
    <property type="entry name" value="TetR_C"/>
</dbReference>
<gene>
    <name evidence="6" type="ORF">EV199_2113</name>
</gene>
<evidence type="ECO:0000313" key="7">
    <source>
        <dbReference type="Proteomes" id="UP000293874"/>
    </source>
</evidence>
<feature type="DNA-binding region" description="H-T-H motif" evidence="4">
    <location>
        <begin position="74"/>
        <end position="93"/>
    </location>
</feature>
<keyword evidence="2 4" id="KW-0238">DNA-binding</keyword>
<evidence type="ECO:0000256" key="4">
    <source>
        <dbReference type="PROSITE-ProRule" id="PRU00335"/>
    </source>
</evidence>
<dbReference type="PANTHER" id="PTHR47506:SF3">
    <property type="entry name" value="HTH-TYPE TRANSCRIPTIONAL REGULATOR LMRA"/>
    <property type="match status" value="1"/>
</dbReference>
<reference evidence="6 7" key="1">
    <citation type="submission" date="2019-02" db="EMBL/GenBank/DDBJ databases">
        <title>Genomic Encyclopedia of Type Strains, Phase IV (KMG-IV): sequencing the most valuable type-strain genomes for metagenomic binning, comparative biology and taxonomic classification.</title>
        <authorList>
            <person name="Goeker M."/>
        </authorList>
    </citation>
    <scope>NUCLEOTIDE SEQUENCE [LARGE SCALE GENOMIC DNA]</scope>
    <source>
        <strain evidence="6 7">DSM 18116</strain>
    </source>
</reference>
<dbReference type="Pfam" id="PF00440">
    <property type="entry name" value="TetR_N"/>
    <property type="match status" value="1"/>
</dbReference>
<dbReference type="Proteomes" id="UP000293874">
    <property type="component" value="Unassembled WGS sequence"/>
</dbReference>
<dbReference type="PROSITE" id="PS50977">
    <property type="entry name" value="HTH_TETR_2"/>
    <property type="match status" value="1"/>
</dbReference>
<dbReference type="SUPFAM" id="SSF46689">
    <property type="entry name" value="Homeodomain-like"/>
    <property type="match status" value="1"/>
</dbReference>
<comment type="caution">
    <text evidence="6">The sequence shown here is derived from an EMBL/GenBank/DDBJ whole genome shotgun (WGS) entry which is preliminary data.</text>
</comment>
<protein>
    <submittedName>
        <fullName evidence="6">TetR family transcriptional regulator</fullName>
    </submittedName>
</protein>
<accession>A0A4Q7N5A9</accession>
<keyword evidence="7" id="KW-1185">Reference proteome</keyword>
<dbReference type="InterPro" id="IPR001647">
    <property type="entry name" value="HTH_TetR"/>
</dbReference>
<evidence type="ECO:0000259" key="5">
    <source>
        <dbReference type="PROSITE" id="PS50977"/>
    </source>
</evidence>
<evidence type="ECO:0000256" key="1">
    <source>
        <dbReference type="ARBA" id="ARBA00023015"/>
    </source>
</evidence>
<dbReference type="EMBL" id="SGXA01000001">
    <property type="protein sequence ID" value="RZS76234.1"/>
    <property type="molecule type" value="Genomic_DNA"/>
</dbReference>
<dbReference type="SUPFAM" id="SSF48498">
    <property type="entry name" value="Tetracyclin repressor-like, C-terminal domain"/>
    <property type="match status" value="1"/>
</dbReference>
<dbReference type="InterPro" id="IPR009057">
    <property type="entry name" value="Homeodomain-like_sf"/>
</dbReference>
<dbReference type="AlphaFoldDB" id="A0A4Q7N5A9"/>
<evidence type="ECO:0000256" key="3">
    <source>
        <dbReference type="ARBA" id="ARBA00023163"/>
    </source>
</evidence>
<keyword evidence="3" id="KW-0804">Transcription</keyword>
<dbReference type="InterPro" id="IPR036271">
    <property type="entry name" value="Tet_transcr_reg_TetR-rel_C_sf"/>
</dbReference>
<dbReference type="PANTHER" id="PTHR47506">
    <property type="entry name" value="TRANSCRIPTIONAL REGULATORY PROTEIN"/>
    <property type="match status" value="1"/>
</dbReference>
<organism evidence="6 7">
    <name type="scientific">Pseudobacter ginsenosidimutans</name>
    <dbReference type="NCBI Taxonomy" id="661488"/>
    <lineage>
        <taxon>Bacteria</taxon>
        <taxon>Pseudomonadati</taxon>
        <taxon>Bacteroidota</taxon>
        <taxon>Chitinophagia</taxon>
        <taxon>Chitinophagales</taxon>
        <taxon>Chitinophagaceae</taxon>
        <taxon>Pseudobacter</taxon>
    </lineage>
</organism>
<dbReference type="GO" id="GO:0003677">
    <property type="term" value="F:DNA binding"/>
    <property type="evidence" value="ECO:0007669"/>
    <property type="project" value="UniProtKB-UniRule"/>
</dbReference>
<name>A0A4Q7N5A9_9BACT</name>
<evidence type="ECO:0000256" key="2">
    <source>
        <dbReference type="ARBA" id="ARBA00023125"/>
    </source>
</evidence>
<evidence type="ECO:0000313" key="6">
    <source>
        <dbReference type="EMBL" id="RZS76234.1"/>
    </source>
</evidence>
<proteinExistence type="predicted"/>
<dbReference type="Pfam" id="PF16925">
    <property type="entry name" value="TetR_C_13"/>
    <property type="match status" value="1"/>
</dbReference>
<keyword evidence="1" id="KW-0805">Transcription regulation</keyword>
<feature type="domain" description="HTH tetR-type" evidence="5">
    <location>
        <begin position="51"/>
        <end position="111"/>
    </location>
</feature>
<dbReference type="Gene3D" id="1.10.357.10">
    <property type="entry name" value="Tetracycline Repressor, domain 2"/>
    <property type="match status" value="1"/>
</dbReference>